<reference evidence="1 2" key="1">
    <citation type="submission" date="2014-10" db="EMBL/GenBank/DDBJ databases">
        <title>Draft genome of the hookworm Ancylostoma caninum.</title>
        <authorList>
            <person name="Mitreva M."/>
        </authorList>
    </citation>
    <scope>NUCLEOTIDE SEQUENCE [LARGE SCALE GENOMIC DNA]</scope>
    <source>
        <strain evidence="1 2">Baltimore</strain>
    </source>
</reference>
<organism evidence="1 2">
    <name type="scientific">Ancylostoma caninum</name>
    <name type="common">Dog hookworm</name>
    <dbReference type="NCBI Taxonomy" id="29170"/>
    <lineage>
        <taxon>Eukaryota</taxon>
        <taxon>Metazoa</taxon>
        <taxon>Ecdysozoa</taxon>
        <taxon>Nematoda</taxon>
        <taxon>Chromadorea</taxon>
        <taxon>Rhabditida</taxon>
        <taxon>Rhabditina</taxon>
        <taxon>Rhabditomorpha</taxon>
        <taxon>Strongyloidea</taxon>
        <taxon>Ancylostomatidae</taxon>
        <taxon>Ancylostomatinae</taxon>
        <taxon>Ancylostoma</taxon>
    </lineage>
</organism>
<keyword evidence="2" id="KW-1185">Reference proteome</keyword>
<accession>A0A368FIX4</accession>
<gene>
    <name evidence="1" type="ORF">ANCCAN_23313</name>
</gene>
<comment type="caution">
    <text evidence="1">The sequence shown here is derived from an EMBL/GenBank/DDBJ whole genome shotgun (WGS) entry which is preliminary data.</text>
</comment>
<dbReference type="AlphaFoldDB" id="A0A368FIX4"/>
<dbReference type="EMBL" id="JOJR01001434">
    <property type="protein sequence ID" value="RCN30919.1"/>
    <property type="molecule type" value="Genomic_DNA"/>
</dbReference>
<protein>
    <submittedName>
        <fullName evidence="1">Uncharacterized protein</fullName>
    </submittedName>
</protein>
<dbReference type="Proteomes" id="UP000252519">
    <property type="component" value="Unassembled WGS sequence"/>
</dbReference>
<proteinExistence type="predicted"/>
<evidence type="ECO:0000313" key="1">
    <source>
        <dbReference type="EMBL" id="RCN30919.1"/>
    </source>
</evidence>
<evidence type="ECO:0000313" key="2">
    <source>
        <dbReference type="Proteomes" id="UP000252519"/>
    </source>
</evidence>
<name>A0A368FIX4_ANCCA</name>
<sequence>MLTSPPPRLSRRQVCALAPYVVTTSESVRLQAEKMEVRRQLPQPRMSGLHQP</sequence>